<evidence type="ECO:0000313" key="1">
    <source>
        <dbReference type="EMBL" id="GMN23967.1"/>
    </source>
</evidence>
<name>A0AA88CP01_FICCA</name>
<reference evidence="1" key="1">
    <citation type="submission" date="2023-07" db="EMBL/GenBank/DDBJ databases">
        <title>draft genome sequence of fig (Ficus carica).</title>
        <authorList>
            <person name="Takahashi T."/>
            <person name="Nishimura K."/>
        </authorList>
    </citation>
    <scope>NUCLEOTIDE SEQUENCE</scope>
</reference>
<protein>
    <submittedName>
        <fullName evidence="1">Uncharacterized protein</fullName>
    </submittedName>
</protein>
<comment type="caution">
    <text evidence="1">The sequence shown here is derived from an EMBL/GenBank/DDBJ whole genome shotgun (WGS) entry which is preliminary data.</text>
</comment>
<keyword evidence="2" id="KW-1185">Reference proteome</keyword>
<accession>A0AA88CP01</accession>
<dbReference type="AlphaFoldDB" id="A0AA88CP01"/>
<gene>
    <name evidence="1" type="ORF">TIFTF001_000371</name>
</gene>
<dbReference type="Proteomes" id="UP001187192">
    <property type="component" value="Unassembled WGS sequence"/>
</dbReference>
<evidence type="ECO:0000313" key="2">
    <source>
        <dbReference type="Proteomes" id="UP001187192"/>
    </source>
</evidence>
<dbReference type="EMBL" id="BTGU01000001">
    <property type="protein sequence ID" value="GMN23967.1"/>
    <property type="molecule type" value="Genomic_DNA"/>
</dbReference>
<proteinExistence type="predicted"/>
<sequence length="96" mass="10726">MPEEPEISPHHRLIPAVSSGSNLAPPLDLPNLVAVAPPQPSPSLVIGFVHMGDRDHPYPFSISIWRRVKLRRRGEKESQMATFKYFAVAVPMVCEQ</sequence>
<organism evidence="1 2">
    <name type="scientific">Ficus carica</name>
    <name type="common">Common fig</name>
    <dbReference type="NCBI Taxonomy" id="3494"/>
    <lineage>
        <taxon>Eukaryota</taxon>
        <taxon>Viridiplantae</taxon>
        <taxon>Streptophyta</taxon>
        <taxon>Embryophyta</taxon>
        <taxon>Tracheophyta</taxon>
        <taxon>Spermatophyta</taxon>
        <taxon>Magnoliopsida</taxon>
        <taxon>eudicotyledons</taxon>
        <taxon>Gunneridae</taxon>
        <taxon>Pentapetalae</taxon>
        <taxon>rosids</taxon>
        <taxon>fabids</taxon>
        <taxon>Rosales</taxon>
        <taxon>Moraceae</taxon>
        <taxon>Ficeae</taxon>
        <taxon>Ficus</taxon>
    </lineage>
</organism>